<evidence type="ECO:0000259" key="2">
    <source>
        <dbReference type="Pfam" id="PF12693"/>
    </source>
</evidence>
<evidence type="ECO:0000259" key="1">
    <source>
        <dbReference type="Pfam" id="PF05134"/>
    </source>
</evidence>
<feature type="domain" description="GspL periplasmic" evidence="2">
    <location>
        <begin position="222"/>
        <end position="342"/>
    </location>
</feature>
<keyword evidence="4" id="KW-1185">Reference proteome</keyword>
<organism evidence="3 4">
    <name type="scientific">Pseudomonas boreofloridensis</name>
    <dbReference type="NCBI Taxonomy" id="3064348"/>
    <lineage>
        <taxon>Bacteria</taxon>
        <taxon>Pseudomonadati</taxon>
        <taxon>Pseudomonadota</taxon>
        <taxon>Gammaproteobacteria</taxon>
        <taxon>Pseudomonadales</taxon>
        <taxon>Pseudomonadaceae</taxon>
        <taxon>Pseudomonas</taxon>
    </lineage>
</organism>
<dbReference type="Pfam" id="PF05134">
    <property type="entry name" value="T2SSL"/>
    <property type="match status" value="1"/>
</dbReference>
<dbReference type="Pfam" id="PF12693">
    <property type="entry name" value="GspL_C"/>
    <property type="match status" value="1"/>
</dbReference>
<proteinExistence type="predicted"/>
<dbReference type="InterPro" id="IPR025691">
    <property type="entry name" value="GspL_pp_dom"/>
</dbReference>
<evidence type="ECO:0000313" key="4">
    <source>
        <dbReference type="Proteomes" id="UP001577047"/>
    </source>
</evidence>
<dbReference type="RefSeq" id="WP_304483760.1">
    <property type="nucleotide sequence ID" value="NZ_JAUQOQ010000004.1"/>
</dbReference>
<dbReference type="EMBL" id="JBHFXX010000018">
    <property type="protein sequence ID" value="MFB3802305.1"/>
    <property type="molecule type" value="Genomic_DNA"/>
</dbReference>
<name>A0ABV4ZD40_9PSED</name>
<dbReference type="Gene3D" id="3.30.420.380">
    <property type="match status" value="1"/>
</dbReference>
<comment type="caution">
    <text evidence="3">The sequence shown here is derived from an EMBL/GenBank/DDBJ whole genome shotgun (WGS) entry which is preliminary data.</text>
</comment>
<dbReference type="Proteomes" id="UP001577047">
    <property type="component" value="Unassembled WGS sequence"/>
</dbReference>
<dbReference type="SUPFAM" id="SSF53067">
    <property type="entry name" value="Actin-like ATPase domain"/>
    <property type="match status" value="1"/>
</dbReference>
<evidence type="ECO:0000313" key="3">
    <source>
        <dbReference type="EMBL" id="MFB3802305.1"/>
    </source>
</evidence>
<reference evidence="3 4" key="1">
    <citation type="submission" date="2024-09" db="EMBL/GenBank/DDBJ databases">
        <authorList>
            <person name="Fullem K."/>
        </authorList>
    </citation>
    <scope>NUCLEOTIDE SEQUENCE [LARGE SCALE GENOMIC DNA]</scope>
    <source>
        <strain evidence="4">K1(2024)</strain>
    </source>
</reference>
<gene>
    <name evidence="3" type="ORF">ACE1YR_18020</name>
</gene>
<feature type="domain" description="GspL cytoplasmic actin-ATPase-like" evidence="1">
    <location>
        <begin position="54"/>
        <end position="132"/>
    </location>
</feature>
<accession>A0ABV4ZD40</accession>
<dbReference type="InterPro" id="IPR043129">
    <property type="entry name" value="ATPase_NBD"/>
</dbReference>
<protein>
    <submittedName>
        <fullName evidence="3">Type II secretion system protein GspL</fullName>
    </submittedName>
</protein>
<dbReference type="InterPro" id="IPR024230">
    <property type="entry name" value="GspL_cyto_dom"/>
</dbReference>
<sequence length="354" mass="39960">MKVKRRWRAAARPWLLLCPGEHGWRWRLQEPGEGRVEGQGRAPQIPGARVALVVPGEACSHFQLAAPPGLKREEWPLLLEDRLVQDLDAVDCACIGRTAGQLRLVVTARHRLDEWLAQCAARGLQVERCWAEFQLPAAPRPGQGWHWQQGTQDLCARISQEGREQWLAWPQALGDVPWDDDGVLRFTGDWPPHWADLERLPSLRPLRRARRSLQSTPLQRRTLIACAALAVVWAGLWLGQQWRQAEVFRQQVLAVTGAQASPRQAAQRLRTLQQDDDDAALRLRRLQVLQEQVNGWLLAHPHWRLRAVRFDGQCWSVQLEGEGAAPPWQDMAAAVGATVQVQSPAVVFDLGSRA</sequence>